<reference evidence="9 10" key="1">
    <citation type="submission" date="2017-06" db="EMBL/GenBank/DDBJ databases">
        <title>Raineya orbicola gen. nov., sp. nov. a slightly thermophilic bacterium of the phylum Bacteroidetes and the description of Raineyaceae fam. nov.</title>
        <authorList>
            <person name="Albuquerque L."/>
            <person name="Polonia A.R.M."/>
            <person name="Barroso C."/>
            <person name="Froufe H.J.C."/>
            <person name="Lage O."/>
            <person name="Lobo-Da-Cunha A."/>
            <person name="Egas C."/>
            <person name="Da Costa M.S."/>
        </authorList>
    </citation>
    <scope>NUCLEOTIDE SEQUENCE [LARGE SCALE GENOMIC DNA]</scope>
    <source>
        <strain evidence="9 10">SPSPC-11</strain>
    </source>
</reference>
<dbReference type="Gene3D" id="1.10.10.60">
    <property type="entry name" value="Homeodomain-like"/>
    <property type="match status" value="1"/>
</dbReference>
<accession>A0A2N3IJA7</accession>
<dbReference type="PROSITE" id="PS00676">
    <property type="entry name" value="SIGMA54_INTERACT_2"/>
    <property type="match status" value="1"/>
</dbReference>
<dbReference type="InterPro" id="IPR002197">
    <property type="entry name" value="HTH_Fis"/>
</dbReference>
<keyword evidence="10" id="KW-1185">Reference proteome</keyword>
<dbReference type="InterPro" id="IPR002078">
    <property type="entry name" value="Sigma_54_int"/>
</dbReference>
<dbReference type="PROSITE" id="PS00688">
    <property type="entry name" value="SIGMA54_INTERACT_3"/>
    <property type="match status" value="1"/>
</dbReference>
<dbReference type="GO" id="GO:0043565">
    <property type="term" value="F:sequence-specific DNA binding"/>
    <property type="evidence" value="ECO:0007669"/>
    <property type="project" value="InterPro"/>
</dbReference>
<evidence type="ECO:0000256" key="5">
    <source>
        <dbReference type="ARBA" id="ARBA00023163"/>
    </source>
</evidence>
<dbReference type="Pfam" id="PF00072">
    <property type="entry name" value="Response_reg"/>
    <property type="match status" value="1"/>
</dbReference>
<evidence type="ECO:0000259" key="7">
    <source>
        <dbReference type="PROSITE" id="PS50045"/>
    </source>
</evidence>
<dbReference type="GO" id="GO:0000160">
    <property type="term" value="P:phosphorelay signal transduction system"/>
    <property type="evidence" value="ECO:0007669"/>
    <property type="project" value="InterPro"/>
</dbReference>
<protein>
    <submittedName>
        <fullName evidence="9">Response regulator containing CheY-like receiver AAA-type ATPase</fullName>
    </submittedName>
</protein>
<dbReference type="InterPro" id="IPR027417">
    <property type="entry name" value="P-loop_NTPase"/>
</dbReference>
<dbReference type="InterPro" id="IPR025944">
    <property type="entry name" value="Sigma_54_int_dom_CS"/>
</dbReference>
<dbReference type="Pfam" id="PF25601">
    <property type="entry name" value="AAA_lid_14"/>
    <property type="match status" value="1"/>
</dbReference>
<dbReference type="OrthoDB" id="9782110at2"/>
<dbReference type="SMART" id="SM00382">
    <property type="entry name" value="AAA"/>
    <property type="match status" value="1"/>
</dbReference>
<dbReference type="InterPro" id="IPR011006">
    <property type="entry name" value="CheY-like_superfamily"/>
</dbReference>
<evidence type="ECO:0000256" key="3">
    <source>
        <dbReference type="ARBA" id="ARBA00023015"/>
    </source>
</evidence>
<dbReference type="GO" id="GO:0006355">
    <property type="term" value="P:regulation of DNA-templated transcription"/>
    <property type="evidence" value="ECO:0007669"/>
    <property type="project" value="InterPro"/>
</dbReference>
<dbReference type="PRINTS" id="PR01590">
    <property type="entry name" value="HTHFIS"/>
</dbReference>
<organism evidence="9 10">
    <name type="scientific">Raineya orbicola</name>
    <dbReference type="NCBI Taxonomy" id="2016530"/>
    <lineage>
        <taxon>Bacteria</taxon>
        <taxon>Pseudomonadati</taxon>
        <taxon>Bacteroidota</taxon>
        <taxon>Cytophagia</taxon>
        <taxon>Cytophagales</taxon>
        <taxon>Raineyaceae</taxon>
        <taxon>Raineya</taxon>
    </lineage>
</organism>
<keyword evidence="1" id="KW-0547">Nucleotide-binding</keyword>
<dbReference type="SUPFAM" id="SSF52172">
    <property type="entry name" value="CheY-like"/>
    <property type="match status" value="1"/>
</dbReference>
<evidence type="ECO:0000259" key="8">
    <source>
        <dbReference type="PROSITE" id="PS50110"/>
    </source>
</evidence>
<dbReference type="InterPro" id="IPR058031">
    <property type="entry name" value="AAA_lid_NorR"/>
</dbReference>
<dbReference type="Proteomes" id="UP000233387">
    <property type="component" value="Unassembled WGS sequence"/>
</dbReference>
<proteinExistence type="predicted"/>
<dbReference type="EMBL" id="NKXO01000007">
    <property type="protein sequence ID" value="PKQ70351.1"/>
    <property type="molecule type" value="Genomic_DNA"/>
</dbReference>
<dbReference type="InterPro" id="IPR025943">
    <property type="entry name" value="Sigma_54_int_dom_ATP-bd_2"/>
</dbReference>
<dbReference type="GO" id="GO:0005524">
    <property type="term" value="F:ATP binding"/>
    <property type="evidence" value="ECO:0007669"/>
    <property type="project" value="UniProtKB-KW"/>
</dbReference>
<keyword evidence="4" id="KW-0238">DNA-binding</keyword>
<evidence type="ECO:0000313" key="9">
    <source>
        <dbReference type="EMBL" id="PKQ70351.1"/>
    </source>
</evidence>
<keyword evidence="6" id="KW-0597">Phosphoprotein</keyword>
<dbReference type="Pfam" id="PF00158">
    <property type="entry name" value="Sigma54_activat"/>
    <property type="match status" value="1"/>
</dbReference>
<dbReference type="InterPro" id="IPR009057">
    <property type="entry name" value="Homeodomain-like_sf"/>
</dbReference>
<feature type="domain" description="Response regulatory" evidence="8">
    <location>
        <begin position="2"/>
        <end position="121"/>
    </location>
</feature>
<dbReference type="PANTHER" id="PTHR32071">
    <property type="entry name" value="TRANSCRIPTIONAL REGULATORY PROTEIN"/>
    <property type="match status" value="1"/>
</dbReference>
<evidence type="ECO:0000313" key="10">
    <source>
        <dbReference type="Proteomes" id="UP000233387"/>
    </source>
</evidence>
<feature type="domain" description="Sigma-54 factor interaction" evidence="7">
    <location>
        <begin position="149"/>
        <end position="378"/>
    </location>
</feature>
<dbReference type="Gene3D" id="3.40.50.300">
    <property type="entry name" value="P-loop containing nucleotide triphosphate hydrolases"/>
    <property type="match status" value="1"/>
</dbReference>
<keyword evidence="5" id="KW-0804">Transcription</keyword>
<sequence length="454" mass="50820">MRVLIVDDDEDILLAAKMFLKKHCKEVVIESNPKKIPFLLNQASYDVILLDMNFTEDTTSGKEGFFWLEKILEQTPKAVVVMITAYGDVEMAVKALKLGATDFVLKPWQNEKLLATVLSAAKLSNSYKEVESLQKTNQHLVETLSGGEIIGESKAIQQVLAMIEKVAKTDANVLILGENGTGKELVAKAIHRYSLRAKEAFVSVDMGAISENLFESELFGHKKGAFTDAKEDRTGRFELAQKGTLFLDEIGNLPLTHQAKLLAVLQNRQITPVGSNKVIPIDIRLICATNLDIHQAVAEGNFRQDLLYRINTVEIHLPPLRERAGDIPILAKHFLQKYAKKYHRPTPKLSAETIAFLENYPFPGNVRELEHALERALIMSDSETLSPDDFFFLKATKTSTFNNSLATSTLNLDDVEKEMIQKALDKYNGNISKAAKELGLTRASLYRRLEKYGL</sequence>
<dbReference type="SMART" id="SM00448">
    <property type="entry name" value="REC"/>
    <property type="match status" value="1"/>
</dbReference>
<name>A0A2N3IJA7_9BACT</name>
<dbReference type="SUPFAM" id="SSF52540">
    <property type="entry name" value="P-loop containing nucleoside triphosphate hydrolases"/>
    <property type="match status" value="1"/>
</dbReference>
<dbReference type="PROSITE" id="PS50110">
    <property type="entry name" value="RESPONSE_REGULATORY"/>
    <property type="match status" value="1"/>
</dbReference>
<evidence type="ECO:0000256" key="4">
    <source>
        <dbReference type="ARBA" id="ARBA00023125"/>
    </source>
</evidence>
<dbReference type="PROSITE" id="PS50045">
    <property type="entry name" value="SIGMA54_INTERACT_4"/>
    <property type="match status" value="1"/>
</dbReference>
<dbReference type="InterPro" id="IPR001789">
    <property type="entry name" value="Sig_transdc_resp-reg_receiver"/>
</dbReference>
<keyword evidence="3" id="KW-0805">Transcription regulation</keyword>
<comment type="caution">
    <text evidence="9">The sequence shown here is derived from an EMBL/GenBank/DDBJ whole genome shotgun (WGS) entry which is preliminary data.</text>
</comment>
<keyword evidence="2" id="KW-0067">ATP-binding</keyword>
<evidence type="ECO:0000256" key="2">
    <source>
        <dbReference type="ARBA" id="ARBA00022840"/>
    </source>
</evidence>
<evidence type="ECO:0000256" key="1">
    <source>
        <dbReference type="ARBA" id="ARBA00022741"/>
    </source>
</evidence>
<dbReference type="Pfam" id="PF02954">
    <property type="entry name" value="HTH_8"/>
    <property type="match status" value="1"/>
</dbReference>
<evidence type="ECO:0000256" key="6">
    <source>
        <dbReference type="PROSITE-ProRule" id="PRU00169"/>
    </source>
</evidence>
<feature type="modified residue" description="4-aspartylphosphate" evidence="6">
    <location>
        <position position="51"/>
    </location>
</feature>
<dbReference type="SUPFAM" id="SSF46689">
    <property type="entry name" value="Homeodomain-like"/>
    <property type="match status" value="1"/>
</dbReference>
<dbReference type="CDD" id="cd00009">
    <property type="entry name" value="AAA"/>
    <property type="match status" value="1"/>
</dbReference>
<dbReference type="FunFam" id="3.40.50.300:FF:000006">
    <property type="entry name" value="DNA-binding transcriptional regulator NtrC"/>
    <property type="match status" value="1"/>
</dbReference>
<dbReference type="CDD" id="cd00156">
    <property type="entry name" value="REC"/>
    <property type="match status" value="1"/>
</dbReference>
<dbReference type="Gene3D" id="1.10.8.60">
    <property type="match status" value="1"/>
</dbReference>
<dbReference type="AlphaFoldDB" id="A0A2N3IJA7"/>
<gene>
    <name evidence="9" type="ORF">Rain11_0579</name>
</gene>
<dbReference type="PANTHER" id="PTHR32071:SF113">
    <property type="entry name" value="ALGINATE BIOSYNTHESIS TRANSCRIPTIONAL REGULATORY PROTEIN ALGB"/>
    <property type="match status" value="1"/>
</dbReference>
<dbReference type="InterPro" id="IPR003593">
    <property type="entry name" value="AAA+_ATPase"/>
</dbReference>
<dbReference type="RefSeq" id="WP_101357839.1">
    <property type="nucleotide sequence ID" value="NZ_NKXO01000007.1"/>
</dbReference>
<dbReference type="Gene3D" id="3.40.50.2300">
    <property type="match status" value="1"/>
</dbReference>